<reference evidence="1" key="1">
    <citation type="submission" date="2021-06" db="EMBL/GenBank/DDBJ databases">
        <authorList>
            <person name="Kallberg Y."/>
            <person name="Tangrot J."/>
            <person name="Rosling A."/>
        </authorList>
    </citation>
    <scope>NUCLEOTIDE SEQUENCE</scope>
    <source>
        <strain evidence="1">28 12/20/2015</strain>
    </source>
</reference>
<dbReference type="EMBL" id="CAJVPW010029465">
    <property type="protein sequence ID" value="CAG8721260.1"/>
    <property type="molecule type" value="Genomic_DNA"/>
</dbReference>
<evidence type="ECO:0000313" key="1">
    <source>
        <dbReference type="EMBL" id="CAG8721260.1"/>
    </source>
</evidence>
<evidence type="ECO:0000313" key="2">
    <source>
        <dbReference type="Proteomes" id="UP000789366"/>
    </source>
</evidence>
<proteinExistence type="predicted"/>
<protein>
    <submittedName>
        <fullName evidence="1">12526_t:CDS:1</fullName>
    </submittedName>
</protein>
<gene>
    <name evidence="1" type="ORF">SPELUC_LOCUS12450</name>
</gene>
<sequence>MSQPCFFTGIQASGTLTLGHYLGVIRHILAIQEKYEVIIMIADLHALTIPNKELNYREKCYEIASLLYA</sequence>
<feature type="non-terminal residue" evidence="1">
    <location>
        <position position="69"/>
    </location>
</feature>
<keyword evidence="2" id="KW-1185">Reference proteome</keyword>
<dbReference type="Proteomes" id="UP000789366">
    <property type="component" value="Unassembled WGS sequence"/>
</dbReference>
<organism evidence="1 2">
    <name type="scientific">Cetraspora pellucida</name>
    <dbReference type="NCBI Taxonomy" id="1433469"/>
    <lineage>
        <taxon>Eukaryota</taxon>
        <taxon>Fungi</taxon>
        <taxon>Fungi incertae sedis</taxon>
        <taxon>Mucoromycota</taxon>
        <taxon>Glomeromycotina</taxon>
        <taxon>Glomeromycetes</taxon>
        <taxon>Diversisporales</taxon>
        <taxon>Gigasporaceae</taxon>
        <taxon>Cetraspora</taxon>
    </lineage>
</organism>
<comment type="caution">
    <text evidence="1">The sequence shown here is derived from an EMBL/GenBank/DDBJ whole genome shotgun (WGS) entry which is preliminary data.</text>
</comment>
<name>A0ACA9PSN8_9GLOM</name>
<accession>A0ACA9PSN8</accession>